<dbReference type="Proteomes" id="UP000008827">
    <property type="component" value="Chromosome 6"/>
</dbReference>
<dbReference type="OMA" id="ANPMYTE"/>
<dbReference type="InterPro" id="IPR006912">
    <property type="entry name" value="Harbinger_derived_prot"/>
</dbReference>
<dbReference type="EnsemblPlants" id="KRH53641">
    <property type="protein sequence ID" value="KRH53641"/>
    <property type="gene ID" value="GLYMA_06G137400"/>
</dbReference>
<dbReference type="InParanoid" id="A0A0R0JLD1"/>
<organism evidence="1">
    <name type="scientific">Glycine max</name>
    <name type="common">Soybean</name>
    <name type="synonym">Glycine hispida</name>
    <dbReference type="NCBI Taxonomy" id="3847"/>
    <lineage>
        <taxon>Eukaryota</taxon>
        <taxon>Viridiplantae</taxon>
        <taxon>Streptophyta</taxon>
        <taxon>Embryophyta</taxon>
        <taxon>Tracheophyta</taxon>
        <taxon>Spermatophyta</taxon>
        <taxon>Magnoliopsida</taxon>
        <taxon>eudicotyledons</taxon>
        <taxon>Gunneridae</taxon>
        <taxon>Pentapetalae</taxon>
        <taxon>rosids</taxon>
        <taxon>fabids</taxon>
        <taxon>Fabales</taxon>
        <taxon>Fabaceae</taxon>
        <taxon>Papilionoideae</taxon>
        <taxon>50 kb inversion clade</taxon>
        <taxon>NPAAA clade</taxon>
        <taxon>indigoferoid/millettioid clade</taxon>
        <taxon>Phaseoleae</taxon>
        <taxon>Glycine</taxon>
        <taxon>Glycine subgen. Soja</taxon>
    </lineage>
</organism>
<proteinExistence type="predicted"/>
<protein>
    <submittedName>
        <fullName evidence="1 2">Uncharacterized protein</fullName>
    </submittedName>
</protein>
<dbReference type="Pfam" id="PF04827">
    <property type="entry name" value="Plant_tran"/>
    <property type="match status" value="1"/>
</dbReference>
<evidence type="ECO:0000313" key="2">
    <source>
        <dbReference type="EnsemblPlants" id="KRH53641"/>
    </source>
</evidence>
<keyword evidence="3" id="KW-1185">Reference proteome</keyword>
<dbReference type="PANTHER" id="PTHR47150:SF7">
    <property type="entry name" value="NUCLEASE"/>
    <property type="match status" value="1"/>
</dbReference>
<name>A0A0R0JLD1_SOYBN</name>
<dbReference type="AlphaFoldDB" id="A0A0R0JLD1"/>
<evidence type="ECO:0000313" key="1">
    <source>
        <dbReference type="EMBL" id="KRH53641.1"/>
    </source>
</evidence>
<accession>A0A0R0JLD1</accession>
<dbReference type="PANTHER" id="PTHR47150">
    <property type="entry name" value="OS12G0169200 PROTEIN"/>
    <property type="match status" value="1"/>
</dbReference>
<reference evidence="1 2" key="1">
    <citation type="journal article" date="2010" name="Nature">
        <title>Genome sequence of the palaeopolyploid soybean.</title>
        <authorList>
            <person name="Schmutz J."/>
            <person name="Cannon S.B."/>
            <person name="Schlueter J."/>
            <person name="Ma J."/>
            <person name="Mitros T."/>
            <person name="Nelson W."/>
            <person name="Hyten D.L."/>
            <person name="Song Q."/>
            <person name="Thelen J.J."/>
            <person name="Cheng J."/>
            <person name="Xu D."/>
            <person name="Hellsten U."/>
            <person name="May G.D."/>
            <person name="Yu Y."/>
            <person name="Sakurai T."/>
            <person name="Umezawa T."/>
            <person name="Bhattacharyya M.K."/>
            <person name="Sandhu D."/>
            <person name="Valliyodan B."/>
            <person name="Lindquist E."/>
            <person name="Peto M."/>
            <person name="Grant D."/>
            <person name="Shu S."/>
            <person name="Goodstein D."/>
            <person name="Barry K."/>
            <person name="Futrell-Griggs M."/>
            <person name="Abernathy B."/>
            <person name="Du J."/>
            <person name="Tian Z."/>
            <person name="Zhu L."/>
            <person name="Gill N."/>
            <person name="Joshi T."/>
            <person name="Libault M."/>
            <person name="Sethuraman A."/>
            <person name="Zhang X.-C."/>
            <person name="Shinozaki K."/>
            <person name="Nguyen H.T."/>
            <person name="Wing R.A."/>
            <person name="Cregan P."/>
            <person name="Specht J."/>
            <person name="Grimwood J."/>
            <person name="Rokhsar D."/>
            <person name="Stacey G."/>
            <person name="Shoemaker R.C."/>
            <person name="Jackson S.A."/>
        </authorList>
    </citation>
    <scope>NUCLEOTIDE SEQUENCE</scope>
    <source>
        <strain evidence="2">cv. Williams 82</strain>
        <tissue evidence="1">Callus</tissue>
    </source>
</reference>
<reference evidence="1" key="3">
    <citation type="submission" date="2018-07" db="EMBL/GenBank/DDBJ databases">
        <title>WGS assembly of Glycine max.</title>
        <authorList>
            <person name="Schmutz J."/>
            <person name="Cannon S."/>
            <person name="Schlueter J."/>
            <person name="Ma J."/>
            <person name="Mitros T."/>
            <person name="Nelson W."/>
            <person name="Hyten D."/>
            <person name="Song Q."/>
            <person name="Thelen J."/>
            <person name="Cheng J."/>
            <person name="Xu D."/>
            <person name="Hellsten U."/>
            <person name="May G."/>
            <person name="Yu Y."/>
            <person name="Sakurai T."/>
            <person name="Umezawa T."/>
            <person name="Bhattacharyya M."/>
            <person name="Sandhu D."/>
            <person name="Valliyodan B."/>
            <person name="Lindquist E."/>
            <person name="Peto M."/>
            <person name="Grant D."/>
            <person name="Shu S."/>
            <person name="Goodstein D."/>
            <person name="Barry K."/>
            <person name="Futrell-Griggs M."/>
            <person name="Abernathy B."/>
            <person name="Du J."/>
            <person name="Tian Z."/>
            <person name="Zhu L."/>
            <person name="Gill N."/>
            <person name="Joshi T."/>
            <person name="Libault M."/>
            <person name="Sethuraman A."/>
            <person name="Zhang X."/>
            <person name="Shinozaki K."/>
            <person name="Nguyen H."/>
            <person name="Wing R."/>
            <person name="Cregan P."/>
            <person name="Specht J."/>
            <person name="Grimwood J."/>
            <person name="Rokhsar D."/>
            <person name="Stacey G."/>
            <person name="Shoemaker R."/>
            <person name="Jackson S."/>
        </authorList>
    </citation>
    <scope>NUCLEOTIDE SEQUENCE</scope>
    <source>
        <tissue evidence="1">Callus</tissue>
    </source>
</reference>
<gene>
    <name evidence="1" type="ORF">GLYMA_06G137400</name>
</gene>
<sequence>MDSNINLDEASDQMIDKELKDNIEEEIIRCRQRRKVVHRDREEGHDRLINDYFSANPMYTETQFQRRFHTLNNHDEYFQMRIDALRQKNLFPLQKCTTVLRILTYGSLANSVDVYVQIGICAIFGNWYLRRPNNEDTERLLQMEVAHRFSNLWIWHAYFGIVGSNNDITMLNGSNVFDEVLSGHGIYLDFATFAITILMSQGEKQELFAQR</sequence>
<evidence type="ECO:0000313" key="3">
    <source>
        <dbReference type="Proteomes" id="UP000008827"/>
    </source>
</evidence>
<dbReference type="EMBL" id="CM000839">
    <property type="protein sequence ID" value="KRH53641.1"/>
    <property type="molecule type" value="Genomic_DNA"/>
</dbReference>
<reference evidence="2" key="2">
    <citation type="submission" date="2018-02" db="UniProtKB">
        <authorList>
            <consortium name="EnsemblPlants"/>
        </authorList>
    </citation>
    <scope>IDENTIFICATION</scope>
    <source>
        <strain evidence="2">Williams 82</strain>
    </source>
</reference>
<dbReference type="Gramene" id="KRH53641">
    <property type="protein sequence ID" value="KRH53641"/>
    <property type="gene ID" value="GLYMA_06G137400"/>
</dbReference>